<evidence type="ECO:0000313" key="3">
    <source>
        <dbReference type="Proteomes" id="UP000472265"/>
    </source>
</evidence>
<feature type="domain" description="Integrase catalytic" evidence="1">
    <location>
        <begin position="1"/>
        <end position="131"/>
    </location>
</feature>
<protein>
    <recommendedName>
        <fullName evidence="1">Integrase catalytic domain-containing protein</fullName>
    </recommendedName>
</protein>
<reference evidence="2" key="3">
    <citation type="submission" date="2025-09" db="UniProtKB">
        <authorList>
            <consortium name="Ensembl"/>
        </authorList>
    </citation>
    <scope>IDENTIFICATION</scope>
</reference>
<dbReference type="Gene3D" id="3.30.420.10">
    <property type="entry name" value="Ribonuclease H-like superfamily/Ribonuclease H"/>
    <property type="match status" value="1"/>
</dbReference>
<name>A0A671UHK2_SPAAU</name>
<dbReference type="Ensembl" id="ENSSAUT00010014711.1">
    <property type="protein sequence ID" value="ENSSAUP00010013841.1"/>
    <property type="gene ID" value="ENSSAUG00010006525.1"/>
</dbReference>
<evidence type="ECO:0000259" key="1">
    <source>
        <dbReference type="PROSITE" id="PS50994"/>
    </source>
</evidence>
<dbReference type="OMA" id="HERREAC"/>
<organism evidence="2 3">
    <name type="scientific">Sparus aurata</name>
    <name type="common">Gilthead sea bream</name>
    <dbReference type="NCBI Taxonomy" id="8175"/>
    <lineage>
        <taxon>Eukaryota</taxon>
        <taxon>Metazoa</taxon>
        <taxon>Chordata</taxon>
        <taxon>Craniata</taxon>
        <taxon>Vertebrata</taxon>
        <taxon>Euteleostomi</taxon>
        <taxon>Actinopterygii</taxon>
        <taxon>Neopterygii</taxon>
        <taxon>Teleostei</taxon>
        <taxon>Neoteleostei</taxon>
        <taxon>Acanthomorphata</taxon>
        <taxon>Eupercaria</taxon>
        <taxon>Spariformes</taxon>
        <taxon>Sparidae</taxon>
        <taxon>Sparus</taxon>
    </lineage>
</organism>
<dbReference type="SUPFAM" id="SSF53098">
    <property type="entry name" value="Ribonuclease H-like"/>
    <property type="match status" value="1"/>
</dbReference>
<dbReference type="PROSITE" id="PS50994">
    <property type="entry name" value="INTEGRASE"/>
    <property type="match status" value="1"/>
</dbReference>
<dbReference type="PANTHER" id="PTHR37984">
    <property type="entry name" value="PROTEIN CBG26694"/>
    <property type="match status" value="1"/>
</dbReference>
<sequence>MERLRSCTSSAVISKLKSAFARHGIAETVISDNGPCYSSEEFRRFADAWDFTHITTSPRYPRSNGLAERTVQTAKRILDKTMAENKDLYLALLEYRNTPVDNLQSPAQLLMSRRLRSILPMTGKQLQPHVAPQTAVHERREACQHRQQTYYNRTTRPLSHLPVGTPIRFWQEDGSWRPATVTQHADTHRSYYIQTRDGQTLRRNRWHLRESRETSHTNSTQNTNTHASHALPLHADTSQHTNTHVRRIHVEGDRRPNRKHHSDGVVKC</sequence>
<reference evidence="2" key="2">
    <citation type="submission" date="2025-08" db="UniProtKB">
        <authorList>
            <consortium name="Ensembl"/>
        </authorList>
    </citation>
    <scope>IDENTIFICATION</scope>
</reference>
<dbReference type="PANTHER" id="PTHR37984:SF7">
    <property type="entry name" value="INTEGRASE CATALYTIC DOMAIN-CONTAINING PROTEIN"/>
    <property type="match status" value="1"/>
</dbReference>
<accession>A0A671UHK2</accession>
<evidence type="ECO:0000313" key="2">
    <source>
        <dbReference type="Ensembl" id="ENSSAUP00010013841.1"/>
    </source>
</evidence>
<dbReference type="InParanoid" id="A0A671UHK2"/>
<dbReference type="GeneTree" id="ENSGT00490000044642"/>
<dbReference type="InterPro" id="IPR050951">
    <property type="entry name" value="Retrovirus_Pol_polyprotein"/>
</dbReference>
<keyword evidence="3" id="KW-1185">Reference proteome</keyword>
<dbReference type="AlphaFoldDB" id="A0A671UHK2"/>
<dbReference type="InterPro" id="IPR001584">
    <property type="entry name" value="Integrase_cat-core"/>
</dbReference>
<proteinExistence type="predicted"/>
<dbReference type="FunFam" id="3.30.420.10:FF:000063">
    <property type="entry name" value="Retrovirus-related Pol polyprotein from transposon 297-like Protein"/>
    <property type="match status" value="1"/>
</dbReference>
<dbReference type="GO" id="GO:0003676">
    <property type="term" value="F:nucleic acid binding"/>
    <property type="evidence" value="ECO:0007669"/>
    <property type="project" value="InterPro"/>
</dbReference>
<dbReference type="InterPro" id="IPR036397">
    <property type="entry name" value="RNaseH_sf"/>
</dbReference>
<dbReference type="GO" id="GO:0015074">
    <property type="term" value="P:DNA integration"/>
    <property type="evidence" value="ECO:0007669"/>
    <property type="project" value="InterPro"/>
</dbReference>
<reference evidence="2" key="1">
    <citation type="submission" date="2021-04" db="EMBL/GenBank/DDBJ databases">
        <authorList>
            <consortium name="Wellcome Sanger Institute Data Sharing"/>
        </authorList>
    </citation>
    <scope>NUCLEOTIDE SEQUENCE [LARGE SCALE GENOMIC DNA]</scope>
</reference>
<dbReference type="InterPro" id="IPR012337">
    <property type="entry name" value="RNaseH-like_sf"/>
</dbReference>
<dbReference type="Proteomes" id="UP000472265">
    <property type="component" value="Chromosome 23"/>
</dbReference>